<dbReference type="Gene3D" id="1.10.3210.10">
    <property type="entry name" value="Hypothetical protein af1432"/>
    <property type="match status" value="1"/>
</dbReference>
<protein>
    <submittedName>
        <fullName evidence="1">HD domain-containing protein</fullName>
    </submittedName>
</protein>
<dbReference type="CDD" id="cd00077">
    <property type="entry name" value="HDc"/>
    <property type="match status" value="1"/>
</dbReference>
<name>A0AAW5JMJ1_9FIRM</name>
<accession>A0AAW5JMJ1</accession>
<sequence>MNADYENWSNFLESQVEFSWKGSEKHTKAHCARVLLYALLIADKMALPAKERDALCAAAVFHDSRRLDDWYDVGHGKRAAAYYRDFCAGGSLPYDPRTATIMAYHDLDDTLGEVALNHLDNGILLYRIFKDADGLDRYRLSPDALDVSMLRTKEGRSLTDFAKRLVSEQSPL</sequence>
<proteinExistence type="predicted"/>
<evidence type="ECO:0000313" key="2">
    <source>
        <dbReference type="Proteomes" id="UP001204562"/>
    </source>
</evidence>
<dbReference type="SUPFAM" id="SSF109604">
    <property type="entry name" value="HD-domain/PDEase-like"/>
    <property type="match status" value="1"/>
</dbReference>
<comment type="caution">
    <text evidence="1">The sequence shown here is derived from an EMBL/GenBank/DDBJ whole genome shotgun (WGS) entry which is preliminary data.</text>
</comment>
<dbReference type="AlphaFoldDB" id="A0AAW5JMJ1"/>
<reference evidence="1" key="1">
    <citation type="submission" date="2022-06" db="EMBL/GenBank/DDBJ databases">
        <title>Isolation of gut microbiota from human fecal samples.</title>
        <authorList>
            <person name="Pamer E.G."/>
            <person name="Barat B."/>
            <person name="Waligurski E."/>
            <person name="Medina S."/>
            <person name="Paddock L."/>
            <person name="Mostad J."/>
        </authorList>
    </citation>
    <scope>NUCLEOTIDE SEQUENCE</scope>
    <source>
        <strain evidence="1">DFI.9.91</strain>
    </source>
</reference>
<evidence type="ECO:0000313" key="1">
    <source>
        <dbReference type="EMBL" id="MCQ4770412.1"/>
    </source>
</evidence>
<dbReference type="Proteomes" id="UP001204562">
    <property type="component" value="Unassembled WGS sequence"/>
</dbReference>
<dbReference type="EMBL" id="JANFYS010000014">
    <property type="protein sequence ID" value="MCQ4770412.1"/>
    <property type="molecule type" value="Genomic_DNA"/>
</dbReference>
<gene>
    <name evidence="1" type="ORF">NE579_08040</name>
</gene>
<dbReference type="InterPro" id="IPR003607">
    <property type="entry name" value="HD/PDEase_dom"/>
</dbReference>
<organism evidence="1 2">
    <name type="scientific">Intestinimonas massiliensis</name>
    <name type="common">ex Afouda et al. 2020</name>
    <dbReference type="NCBI Taxonomy" id="1673721"/>
    <lineage>
        <taxon>Bacteria</taxon>
        <taxon>Bacillati</taxon>
        <taxon>Bacillota</taxon>
        <taxon>Clostridia</taxon>
        <taxon>Eubacteriales</taxon>
        <taxon>Intestinimonas</taxon>
    </lineage>
</organism>
<dbReference type="RefSeq" id="WP_256303892.1">
    <property type="nucleotide sequence ID" value="NZ_JANFYS010000014.1"/>
</dbReference>